<accession>A0A426Y579</accession>
<gene>
    <name evidence="2" type="ORF">B296_00054245</name>
</gene>
<protein>
    <submittedName>
        <fullName evidence="2">Uncharacterized protein</fullName>
    </submittedName>
</protein>
<sequence>MLGMVRYRVLCVAMVKSGDDGGAGVAGNFGNDRMAQTPERVARGEEKHERQTIANRHGRKRSQTVSEVVAAWKVVEMADKQHTSRGDAREMA</sequence>
<evidence type="ECO:0000313" key="2">
    <source>
        <dbReference type="EMBL" id="RRT46770.1"/>
    </source>
</evidence>
<name>A0A426Y579_ENSVE</name>
<dbReference type="Proteomes" id="UP000287651">
    <property type="component" value="Unassembled WGS sequence"/>
</dbReference>
<reference evidence="2 3" key="1">
    <citation type="journal article" date="2014" name="Agronomy (Basel)">
        <title>A Draft Genome Sequence for Ensete ventricosum, the Drought-Tolerant Tree Against Hunger.</title>
        <authorList>
            <person name="Harrison J."/>
            <person name="Moore K.A."/>
            <person name="Paszkiewicz K."/>
            <person name="Jones T."/>
            <person name="Grant M."/>
            <person name="Ambacheew D."/>
            <person name="Muzemil S."/>
            <person name="Studholme D.J."/>
        </authorList>
    </citation>
    <scope>NUCLEOTIDE SEQUENCE [LARGE SCALE GENOMIC DNA]</scope>
</reference>
<feature type="region of interest" description="Disordered" evidence="1">
    <location>
        <begin position="22"/>
        <end position="64"/>
    </location>
</feature>
<dbReference type="AlphaFoldDB" id="A0A426Y579"/>
<dbReference type="EMBL" id="AMZH03014972">
    <property type="protein sequence ID" value="RRT46770.1"/>
    <property type="molecule type" value="Genomic_DNA"/>
</dbReference>
<evidence type="ECO:0000313" key="3">
    <source>
        <dbReference type="Proteomes" id="UP000287651"/>
    </source>
</evidence>
<feature type="compositionally biased region" description="Basic and acidic residues" evidence="1">
    <location>
        <begin position="40"/>
        <end position="51"/>
    </location>
</feature>
<comment type="caution">
    <text evidence="2">The sequence shown here is derived from an EMBL/GenBank/DDBJ whole genome shotgun (WGS) entry which is preliminary data.</text>
</comment>
<proteinExistence type="predicted"/>
<evidence type="ECO:0000256" key="1">
    <source>
        <dbReference type="SAM" id="MobiDB-lite"/>
    </source>
</evidence>
<organism evidence="2 3">
    <name type="scientific">Ensete ventricosum</name>
    <name type="common">Abyssinian banana</name>
    <name type="synonym">Musa ensete</name>
    <dbReference type="NCBI Taxonomy" id="4639"/>
    <lineage>
        <taxon>Eukaryota</taxon>
        <taxon>Viridiplantae</taxon>
        <taxon>Streptophyta</taxon>
        <taxon>Embryophyta</taxon>
        <taxon>Tracheophyta</taxon>
        <taxon>Spermatophyta</taxon>
        <taxon>Magnoliopsida</taxon>
        <taxon>Liliopsida</taxon>
        <taxon>Zingiberales</taxon>
        <taxon>Musaceae</taxon>
        <taxon>Ensete</taxon>
    </lineage>
</organism>